<dbReference type="Gene3D" id="1.10.8.1220">
    <property type="match status" value="1"/>
</dbReference>
<keyword evidence="5" id="KW-0067">ATP-binding</keyword>
<feature type="domain" description="Dynein heavy chain coiled coil stalk" evidence="13">
    <location>
        <begin position="2299"/>
        <end position="2637"/>
    </location>
</feature>
<evidence type="ECO:0000256" key="7">
    <source>
        <dbReference type="ARBA" id="ARBA00023054"/>
    </source>
</evidence>
<dbReference type="OrthoDB" id="5826481at2759"/>
<evidence type="ECO:0000259" key="14">
    <source>
        <dbReference type="Pfam" id="PF12781"/>
    </source>
</evidence>
<feature type="domain" description="Dynein heavy chain hydrolytic ATP-binding dynein motor region" evidence="12">
    <location>
        <begin position="1199"/>
        <end position="1527"/>
    </location>
</feature>
<dbReference type="FunFam" id="1.20.920.20:FF:000001">
    <property type="entry name" value="dynein heavy chain 2, axonemal"/>
    <property type="match status" value="1"/>
</dbReference>
<keyword evidence="2" id="KW-0963">Cytoplasm</keyword>
<keyword evidence="9" id="KW-0206">Cytoskeleton</keyword>
<dbReference type="InterPro" id="IPR027417">
    <property type="entry name" value="P-loop_NTPase"/>
</dbReference>
<dbReference type="Gene3D" id="1.10.287.2620">
    <property type="match status" value="1"/>
</dbReference>
<keyword evidence="7 10" id="KW-0175">Coiled coil</keyword>
<comment type="subcellular location">
    <subcellularLocation>
        <location evidence="1">Cytoplasm</location>
        <location evidence="1">Cytoskeleton</location>
    </subcellularLocation>
</comment>
<dbReference type="GO" id="GO:0051959">
    <property type="term" value="F:dynein light intermediate chain binding"/>
    <property type="evidence" value="ECO:0007669"/>
    <property type="project" value="InterPro"/>
</dbReference>
<dbReference type="InterPro" id="IPR013602">
    <property type="entry name" value="Dynein_heavy_linker"/>
</dbReference>
<dbReference type="Pfam" id="PF08393">
    <property type="entry name" value="DHC_N2"/>
    <property type="match status" value="1"/>
</dbReference>
<name>A0A7I8WG48_BURXY</name>
<dbReference type="Pfam" id="PF12777">
    <property type="entry name" value="MT"/>
    <property type="match status" value="1"/>
</dbReference>
<evidence type="ECO:0000256" key="5">
    <source>
        <dbReference type="ARBA" id="ARBA00022840"/>
    </source>
</evidence>
<dbReference type="EMBL" id="CAJFDI010000003">
    <property type="protein sequence ID" value="CAD5222944.1"/>
    <property type="molecule type" value="Genomic_DNA"/>
</dbReference>
<evidence type="ECO:0000313" key="16">
    <source>
        <dbReference type="Proteomes" id="UP000659654"/>
    </source>
</evidence>
<dbReference type="InterPro" id="IPR043157">
    <property type="entry name" value="Dynein_AAA1S"/>
</dbReference>
<dbReference type="GO" id="GO:0005874">
    <property type="term" value="C:microtubule"/>
    <property type="evidence" value="ECO:0007669"/>
    <property type="project" value="UniProtKB-KW"/>
</dbReference>
<feature type="coiled-coil region" evidence="10">
    <location>
        <begin position="2826"/>
        <end position="2896"/>
    </location>
</feature>
<evidence type="ECO:0000256" key="6">
    <source>
        <dbReference type="ARBA" id="ARBA00023017"/>
    </source>
</evidence>
<dbReference type="PANTHER" id="PTHR45703">
    <property type="entry name" value="DYNEIN HEAVY CHAIN"/>
    <property type="match status" value="1"/>
</dbReference>
<dbReference type="EMBL" id="CAJFCV020000003">
    <property type="protein sequence ID" value="CAG9111399.1"/>
    <property type="molecule type" value="Genomic_DNA"/>
</dbReference>
<feature type="coiled-coil region" evidence="10">
    <location>
        <begin position="2554"/>
        <end position="2616"/>
    </location>
</feature>
<proteinExistence type="predicted"/>
<dbReference type="Proteomes" id="UP000582659">
    <property type="component" value="Unassembled WGS sequence"/>
</dbReference>
<evidence type="ECO:0000259" key="13">
    <source>
        <dbReference type="Pfam" id="PF12777"/>
    </source>
</evidence>
<dbReference type="InterPro" id="IPR042222">
    <property type="entry name" value="Dynein_2_N"/>
</dbReference>
<evidence type="ECO:0000256" key="8">
    <source>
        <dbReference type="ARBA" id="ARBA00023175"/>
    </source>
</evidence>
<dbReference type="SUPFAM" id="SSF52540">
    <property type="entry name" value="P-loop containing nucleoside triphosphate hydrolases"/>
    <property type="match status" value="2"/>
</dbReference>
<dbReference type="Gene3D" id="1.10.8.710">
    <property type="match status" value="1"/>
</dbReference>
<accession>A0A7I8WG48</accession>
<keyword evidence="6" id="KW-0243">Dynein</keyword>
<evidence type="ECO:0000256" key="2">
    <source>
        <dbReference type="ARBA" id="ARBA00022490"/>
    </source>
</evidence>
<gene>
    <name evidence="15" type="ORF">BXYJ_LOCUS7732</name>
</gene>
<reference evidence="15" key="1">
    <citation type="submission" date="2020-09" db="EMBL/GenBank/DDBJ databases">
        <authorList>
            <person name="Kikuchi T."/>
        </authorList>
    </citation>
    <scope>NUCLEOTIDE SEQUENCE</scope>
    <source>
        <strain evidence="15">Ka4C1</strain>
    </source>
</reference>
<dbReference type="Gene3D" id="3.20.180.20">
    <property type="entry name" value="Dynein heavy chain, N-terminal domain 2"/>
    <property type="match status" value="1"/>
</dbReference>
<dbReference type="GO" id="GO:0030286">
    <property type="term" value="C:dynein complex"/>
    <property type="evidence" value="ECO:0007669"/>
    <property type="project" value="UniProtKB-KW"/>
</dbReference>
<dbReference type="Gene3D" id="3.40.50.300">
    <property type="entry name" value="P-loop containing nucleotide triphosphate hydrolases"/>
    <property type="match status" value="5"/>
</dbReference>
<evidence type="ECO:0000256" key="1">
    <source>
        <dbReference type="ARBA" id="ARBA00004245"/>
    </source>
</evidence>
<keyword evidence="4" id="KW-0547">Nucleotide-binding</keyword>
<dbReference type="Pfam" id="PF12774">
    <property type="entry name" value="AAA_6"/>
    <property type="match status" value="1"/>
</dbReference>
<dbReference type="Gene3D" id="1.20.920.20">
    <property type="match status" value="1"/>
</dbReference>
<dbReference type="SMR" id="A0A7I8WG48"/>
<feature type="domain" description="Dynein heavy chain linker" evidence="11">
    <location>
        <begin position="685"/>
        <end position="1072"/>
    </location>
</feature>
<dbReference type="Pfam" id="PF12781">
    <property type="entry name" value="AAA_9"/>
    <property type="match status" value="1"/>
</dbReference>
<dbReference type="InterPro" id="IPR026983">
    <property type="entry name" value="DHC"/>
</dbReference>
<evidence type="ECO:0000256" key="4">
    <source>
        <dbReference type="ARBA" id="ARBA00022741"/>
    </source>
</evidence>
<dbReference type="InterPro" id="IPR035706">
    <property type="entry name" value="AAA_9"/>
</dbReference>
<protein>
    <submittedName>
        <fullName evidence="15">(pine wood nematode) hypothetical protein</fullName>
    </submittedName>
</protein>
<dbReference type="InterPro" id="IPR024743">
    <property type="entry name" value="Dynein_HC_stalk"/>
</dbReference>
<comment type="caution">
    <text evidence="15">The sequence shown here is derived from an EMBL/GenBank/DDBJ whole genome shotgun (WGS) entry which is preliminary data.</text>
</comment>
<dbReference type="GO" id="GO:0045505">
    <property type="term" value="F:dynein intermediate chain binding"/>
    <property type="evidence" value="ECO:0007669"/>
    <property type="project" value="InterPro"/>
</dbReference>
<dbReference type="InterPro" id="IPR042228">
    <property type="entry name" value="Dynein_linker_3"/>
</dbReference>
<dbReference type="GO" id="GO:0007018">
    <property type="term" value="P:microtubule-based movement"/>
    <property type="evidence" value="ECO:0007669"/>
    <property type="project" value="InterPro"/>
</dbReference>
<dbReference type="GO" id="GO:0005524">
    <property type="term" value="F:ATP binding"/>
    <property type="evidence" value="ECO:0007669"/>
    <property type="project" value="UniProtKB-KW"/>
</dbReference>
<dbReference type="Gene3D" id="1.20.58.1120">
    <property type="match status" value="1"/>
</dbReference>
<evidence type="ECO:0000256" key="10">
    <source>
        <dbReference type="SAM" id="Coils"/>
    </source>
</evidence>
<keyword evidence="16" id="KW-1185">Reference proteome</keyword>
<evidence type="ECO:0000259" key="12">
    <source>
        <dbReference type="Pfam" id="PF12774"/>
    </source>
</evidence>
<keyword evidence="3" id="KW-0493">Microtubule</keyword>
<dbReference type="Proteomes" id="UP000659654">
    <property type="component" value="Unassembled WGS sequence"/>
</dbReference>
<evidence type="ECO:0000256" key="9">
    <source>
        <dbReference type="ARBA" id="ARBA00023212"/>
    </source>
</evidence>
<dbReference type="Gene3D" id="1.20.140.100">
    <property type="entry name" value="Dynein heavy chain, N-terminal domain 2"/>
    <property type="match status" value="1"/>
</dbReference>
<sequence>MYCEYKEKLEKTPISLQICMPFHPTSTNIDVKVVQKSLDYNKIEQTVTHQTVGQLIRLERKKNKRRKEPVFDDFMNIQGWKVKQEDKSWSPISDRKFKLTERRLREDEIDLLDTERPPDLPEGELNEFPAWSDMLQNVEVYAPELMLVQNDEIAMYLMKELEKHFLIWNSEPVLNFRSEYEQHLVRTRHIYFDKRPFWMFDQNYQSASQNISNTLLVHRAISNHFWTKVVSRLTYPWDNLLLNQLTVQDLNVKISEYLKNAMKVTNFDWALEICEILLEKKECWIEDLSDELKRNQFFNSIASLQAKLLRDLIYDNVEILMNELTKRKNNSTFYVKVDMEALSTDSYSAWAIAKRLIEIGEDIVRVECRLFPNMYPDEKTFSVASSVIMEKFSIEPIRPFQSVFEGKQRLDEAVAHLGEIEGVEDVAEAVRLAVGLRKLAQETKVVRVFWFREPYEFDFTEVKRNTLESIKEMRDKLHSKASTFLYDTMKDIVDFYTWSSRKLYGQDQLVQMYKLVEVRDHDFPKLKKKLDILHECFGILFEEFNFNEIMLQKYYTSSRSSFRLSYLITLVWQKLMVDKARIEKVLTEKTNAVHYESMMLDENLRLCVKKYRVCHSTSDLTVLASRFEEIHQRVERLQVEFPILAAQLELFEMDPLKDDVDALAFRAKVISHIAGCHIKVVQFEEEFVNTKVVEVDVPSVNEQIETMNTDFETLKKEIGEPEDELVLESAQMFLQKIQVMMDQFNKVLPVINALRSRGIKARHWHKILGETDGDVPQDHENMTVLELTKIDFQEKDAKKCEEVSELASKELVLEESLTQMKAQLAEVTLTHNKNHLTGVFEMEIKPETVGLVEELIIKTQMNISSPFVTSLLPLLKEWLEKLQRLQNMMDLHQKCMSKWIYLEPLFAAEDIAYQMPEEWRKFQDIRERWKYLTEQLSRVRKLADLSEINCPPEIMQLLDMFKVIQKGFDVYLQKRKFNYPRLYFLSNNELLEMLSRARNPEKVQPYLCKMFASVYGLEVRNQCEIVAVLSQRGERLKLSKAINIHHFKRHVDKWLAELEREIKNTVKNKLKNVMRMCGEDLPSIFDLTGDFTAQSVILHCRLVATKKIENGIVTGKLPTLLDYFDLYIEKLIKGRSDSEEEKLLIDNLLIEYNDQKGIVNRLIKANCKSIHNFEWTSQIRHYWMNDDLYVRVYNLNVLYGYEYISSSTPFVMTPIIRKVHRELMTFQTQGYAGMLKGPAATGKSESIKELAKILGKFNLVFNCSPNVDRHQLEDLMCGTILSGTTLCLDEFNRLSEKDMAWFSSHLLGIYQAMTTKNAKYRVRNLQIPVSPSAAFYLTINPKFLARSNLPANIYSIVRGISMNFADIRSIANAFLLLAGFQNSEKETNLLCSVFEQCQTLLAPMHHYDFQLRTALATINETLELMKGQKRGKVDVRVIGKALRNVLEPYIVHSDVSSFEKIMGSAFEKPNFEKQKDEIKAKEVIKETIEQLGLIATEKFVDCCYSILHLSRQRQAFILLGPTMSGKSTALKVLRRVMKPLLEINCKMFRMNPSQNDSHYLYGYYDSNRFDWMTGILTMKLETKLEKDEEGWLVLDGVLDSVWVESLNSLFDSNQKLCLANGENVPLNPGIRVVFECDSLDKVAPSTVSRCQVIYFDEETVPLSAFLSSISPVIYQKVVDAMPHLSILRKLNRKLLYDRIGHLSKMFSKNKEIEESIWTFLSFIAARTVKEEEHVDKWLQGLEVDTHSLIWKVPMVFGGAKTVRDEENEHLTNYNFKREIIKQMVMFSKYLVVIYGLSGSGKDEFVEQVIGGFEPARWDIHYLNLSSDLVPVDLYNSIMNCNLVRLGPNHYTGAGDKSVLVVLQGFERLPVLSNNSVMEFLRSLFDFGRVLNPAKETVRFTSVYFLIDYTTEIVGPQHLPIPDRLRRHMFPVLFHQTNKTLPYEVGFNFLQVYRTESQEPEQIDAFKECLMKELVTATSDIPHHIVPLCHKLMTCLEDMIDETFFQSNESFPFTLLQLPDDEVPSIFDYPTLENRISEYLRKKGKTEVLHSYLIRQFGFLYKIAQLPIDGHCVLIGEPENEPAKMIELVADVSDIYLEAAPSQMTEIYWKETMVKVIQMCTKENRKVLLHVTDDMPSHDCLDRVFADLSVILSGGFPMRLFQQQASGNAMASISSIASEWDKRKVLTRKMRENLHVIITVNRRTVGHHRSVFYELFHFCMMVNLDNWTNDDMLSYASMNLAQLNLPAEQVRRSVADLMKIHKLMVELHPKFEHSEFVSFIQTYCHMVTRKKEKLNALMTRYQTGIEKLNKADEQMNYMQEELVRLQPELVRTSLETTMLMSQIERETIEIENAREIVAANEFKANEAATKAQALKVECEAELAEAIPALEASVQALEVLSQRDISMLKTMKNPPQAVRLCMEAVCILLGEQPVKVKHERKSKLDYWPTALKCLADMQFLRRIRLFAREKVPPNVMNIIRKNYISLEEFSPAVIRATSVAAEGLCLWVRAIESYDTISKQVEPKKQRLKNAEMMVKSNMKALDAKRKALADVTERLQHLSDVFSQQSQKKQDLQNQIQACEQRVGRAAHLLAALGGERSRWEKNIRELEKELQIYRKTVLIAAAIITYLGNVEDTIRKKAVSLTAAAVRYEKAFTMRVILDHTSILYDEKKEKLVENYTIIDYSRKPPFIIDPHGESHRMLPRLLGDNMAIVDLIKPNIAEGIKEAVEQGKTLIIDNVSAPPPLCVTQLVKPKFVHDDEKKYLQVESHLLECHPHFRVYLRSDRLDKFTVDFLKNVCVVNVSLGRNVIQENVMNLFLSVNVAEMTQKRDELSDEKTSFLIQLDALEERIMDVLGKSKDLDNDRVMDMLGGVRELSQSYESRSFELNSLEERLDRLSKKFRDLAVFASRLIFISMNLSKLSPFYLRTLKFYFNVFREAVQSDAATLNEGKVEEVKAKVLKAFNEKITNSLFAQHRAVFEFLTKHDIGYDELKDMSEKEFLAKYMKYMDPTDLNLRQTIIEHDSRVPIAILLNAQSTYVVRNLYSISRQVERIEPKNSMDPNHNPTRIQMAPIENLKSFDWKTCLLDDQWIMVQV</sequence>
<dbReference type="PANTHER" id="PTHR45703:SF36">
    <property type="entry name" value="DYNEIN HEAVY CHAIN, CYTOPLASMIC"/>
    <property type="match status" value="1"/>
</dbReference>
<feature type="domain" description="Dynein heavy chain ATP-binding dynein motor region" evidence="14">
    <location>
        <begin position="2672"/>
        <end position="2873"/>
    </location>
</feature>
<keyword evidence="8" id="KW-0505">Motor protein</keyword>
<evidence type="ECO:0000313" key="15">
    <source>
        <dbReference type="EMBL" id="CAD5222944.1"/>
    </source>
</evidence>
<evidence type="ECO:0000256" key="3">
    <source>
        <dbReference type="ARBA" id="ARBA00022701"/>
    </source>
</evidence>
<organism evidence="15 16">
    <name type="scientific">Bursaphelenchus xylophilus</name>
    <name type="common">Pinewood nematode worm</name>
    <name type="synonym">Aphelenchoides xylophilus</name>
    <dbReference type="NCBI Taxonomy" id="6326"/>
    <lineage>
        <taxon>Eukaryota</taxon>
        <taxon>Metazoa</taxon>
        <taxon>Ecdysozoa</taxon>
        <taxon>Nematoda</taxon>
        <taxon>Chromadorea</taxon>
        <taxon>Rhabditida</taxon>
        <taxon>Tylenchina</taxon>
        <taxon>Tylenchomorpha</taxon>
        <taxon>Aphelenchoidea</taxon>
        <taxon>Aphelenchoididae</taxon>
        <taxon>Bursaphelenchus</taxon>
    </lineage>
</organism>
<evidence type="ECO:0000259" key="11">
    <source>
        <dbReference type="Pfam" id="PF08393"/>
    </source>
</evidence>
<dbReference type="InterPro" id="IPR035699">
    <property type="entry name" value="AAA_6"/>
</dbReference>